<organism evidence="5">
    <name type="scientific">Mesotoga infera</name>
    <dbReference type="NCBI Taxonomy" id="1236046"/>
    <lineage>
        <taxon>Bacteria</taxon>
        <taxon>Thermotogati</taxon>
        <taxon>Thermotogota</taxon>
        <taxon>Thermotogae</taxon>
        <taxon>Kosmotogales</taxon>
        <taxon>Kosmotogaceae</taxon>
        <taxon>Mesotoga</taxon>
    </lineage>
</organism>
<evidence type="ECO:0000313" key="5">
    <source>
        <dbReference type="EMBL" id="HDP78774.1"/>
    </source>
</evidence>
<gene>
    <name evidence="5" type="ORF">ENN47_11480</name>
</gene>
<dbReference type="SUPFAM" id="SSF46785">
    <property type="entry name" value="Winged helix' DNA-binding domain"/>
    <property type="match status" value="1"/>
</dbReference>
<evidence type="ECO:0000256" key="1">
    <source>
        <dbReference type="ARBA" id="ARBA00023015"/>
    </source>
</evidence>
<evidence type="ECO:0000259" key="4">
    <source>
        <dbReference type="Pfam" id="PF00392"/>
    </source>
</evidence>
<reference evidence="5" key="1">
    <citation type="journal article" date="2020" name="mSystems">
        <title>Genome- and Community-Level Interaction Insights into Carbon Utilization and Element Cycling Functions of Hydrothermarchaeota in Hydrothermal Sediment.</title>
        <authorList>
            <person name="Zhou Z."/>
            <person name="Liu Y."/>
            <person name="Xu W."/>
            <person name="Pan J."/>
            <person name="Luo Z.H."/>
            <person name="Li M."/>
        </authorList>
    </citation>
    <scope>NUCLEOTIDE SEQUENCE [LARGE SCALE GENOMIC DNA]</scope>
    <source>
        <strain evidence="5">SpSt-1179</strain>
    </source>
</reference>
<keyword evidence="1" id="KW-0805">Transcription regulation</keyword>
<proteinExistence type="predicted"/>
<evidence type="ECO:0000256" key="3">
    <source>
        <dbReference type="ARBA" id="ARBA00023163"/>
    </source>
</evidence>
<protein>
    <submittedName>
        <fullName evidence="5">GntR family transcriptional regulator</fullName>
    </submittedName>
</protein>
<evidence type="ECO:0000256" key="2">
    <source>
        <dbReference type="ARBA" id="ARBA00023125"/>
    </source>
</evidence>
<dbReference type="InterPro" id="IPR036388">
    <property type="entry name" value="WH-like_DNA-bd_sf"/>
</dbReference>
<keyword evidence="2" id="KW-0238">DNA-binding</keyword>
<comment type="caution">
    <text evidence="5">The sequence shown here is derived from an EMBL/GenBank/DDBJ whole genome shotgun (WGS) entry which is preliminary data.</text>
</comment>
<dbReference type="Gene3D" id="1.10.10.10">
    <property type="entry name" value="Winged helix-like DNA-binding domain superfamily/Winged helix DNA-binding domain"/>
    <property type="match status" value="1"/>
</dbReference>
<dbReference type="Proteomes" id="UP000886198">
    <property type="component" value="Unassembled WGS sequence"/>
</dbReference>
<accession>A0A7C1CVA5</accession>
<sequence>MERYLLEELKSGKYSVGDKLPTEKELMNKFSASRETV</sequence>
<dbReference type="AlphaFoldDB" id="A0A7C1CVA5"/>
<dbReference type="GO" id="GO:0003677">
    <property type="term" value="F:DNA binding"/>
    <property type="evidence" value="ECO:0007669"/>
    <property type="project" value="UniProtKB-KW"/>
</dbReference>
<dbReference type="EMBL" id="DSBT01000348">
    <property type="protein sequence ID" value="HDP78774.1"/>
    <property type="molecule type" value="Genomic_DNA"/>
</dbReference>
<dbReference type="Pfam" id="PF00392">
    <property type="entry name" value="GntR"/>
    <property type="match status" value="1"/>
</dbReference>
<keyword evidence="3" id="KW-0804">Transcription</keyword>
<feature type="non-terminal residue" evidence="5">
    <location>
        <position position="37"/>
    </location>
</feature>
<dbReference type="GO" id="GO:0003700">
    <property type="term" value="F:DNA-binding transcription factor activity"/>
    <property type="evidence" value="ECO:0007669"/>
    <property type="project" value="InterPro"/>
</dbReference>
<name>A0A7C1CVA5_9BACT</name>
<dbReference type="InterPro" id="IPR000524">
    <property type="entry name" value="Tscrpt_reg_HTH_GntR"/>
</dbReference>
<feature type="domain" description="HTH gntR-type" evidence="4">
    <location>
        <begin position="3"/>
        <end position="37"/>
    </location>
</feature>
<dbReference type="InterPro" id="IPR036390">
    <property type="entry name" value="WH_DNA-bd_sf"/>
</dbReference>